<dbReference type="InterPro" id="IPR039780">
    <property type="entry name" value="Mot2"/>
</dbReference>
<dbReference type="GO" id="GO:0016567">
    <property type="term" value="P:protein ubiquitination"/>
    <property type="evidence" value="ECO:0007669"/>
    <property type="project" value="TreeGrafter"/>
</dbReference>
<evidence type="ECO:0000256" key="26">
    <source>
        <dbReference type="PROSITE-ProRule" id="PRU00723"/>
    </source>
</evidence>
<keyword evidence="8" id="KW-0597">Phosphoprotein</keyword>
<dbReference type="InterPro" id="IPR000504">
    <property type="entry name" value="RRM_dom"/>
</dbReference>
<dbReference type="CDD" id="cd12438">
    <property type="entry name" value="RRM_CNOT4"/>
    <property type="match status" value="1"/>
</dbReference>
<dbReference type="SUPFAM" id="SSF57850">
    <property type="entry name" value="RING/U-box"/>
    <property type="match status" value="1"/>
</dbReference>
<evidence type="ECO:0000256" key="19">
    <source>
        <dbReference type="ARBA" id="ARBA00062432"/>
    </source>
</evidence>
<dbReference type="InterPro" id="IPR000571">
    <property type="entry name" value="Znf_CCCH"/>
</dbReference>
<keyword evidence="6" id="KW-0488">Methylation</keyword>
<accession>A0A7I8VX04</accession>
<evidence type="ECO:0000256" key="8">
    <source>
        <dbReference type="ARBA" id="ARBA00022553"/>
    </source>
</evidence>
<evidence type="ECO:0000256" key="4">
    <source>
        <dbReference type="ARBA" id="ARBA00004906"/>
    </source>
</evidence>
<dbReference type="Pfam" id="PF00076">
    <property type="entry name" value="RRM_1"/>
    <property type="match status" value="1"/>
</dbReference>
<keyword evidence="9" id="KW-0808">Transferase</keyword>
<dbReference type="Proteomes" id="UP000549394">
    <property type="component" value="Unassembled WGS sequence"/>
</dbReference>
<evidence type="ECO:0000256" key="18">
    <source>
        <dbReference type="ARBA" id="ARBA00057081"/>
    </source>
</evidence>
<evidence type="ECO:0000256" key="21">
    <source>
        <dbReference type="ARBA" id="ARBA00075062"/>
    </source>
</evidence>
<evidence type="ECO:0000256" key="14">
    <source>
        <dbReference type="ARBA" id="ARBA00022843"/>
    </source>
</evidence>
<evidence type="ECO:0000259" key="28">
    <source>
        <dbReference type="PROSITE" id="PS50102"/>
    </source>
</evidence>
<evidence type="ECO:0000256" key="27">
    <source>
        <dbReference type="SAM" id="MobiDB-lite"/>
    </source>
</evidence>
<dbReference type="SMART" id="SM00360">
    <property type="entry name" value="RRM"/>
    <property type="match status" value="1"/>
</dbReference>
<evidence type="ECO:0000256" key="10">
    <source>
        <dbReference type="ARBA" id="ARBA00022723"/>
    </source>
</evidence>
<dbReference type="FunFam" id="3.30.40.10:FF:000006">
    <property type="entry name" value="CCR4-NOT transcription complex subunit 4"/>
    <property type="match status" value="1"/>
</dbReference>
<evidence type="ECO:0000256" key="6">
    <source>
        <dbReference type="ARBA" id="ARBA00022481"/>
    </source>
</evidence>
<keyword evidence="17" id="KW-0539">Nucleus</keyword>
<keyword evidence="13 26" id="KW-0862">Zinc</keyword>
<evidence type="ECO:0000313" key="30">
    <source>
        <dbReference type="EMBL" id="CAD5120759.1"/>
    </source>
</evidence>
<keyword evidence="12" id="KW-0833">Ubl conjugation pathway</keyword>
<evidence type="ECO:0000256" key="24">
    <source>
        <dbReference type="ARBA" id="ARBA00083942"/>
    </source>
</evidence>
<keyword evidence="11 26" id="KW-0863">Zinc-finger</keyword>
<comment type="function">
    <text evidence="18">Has E3 ubiquitin ligase activity, promoting ubiquitination and degradation of target proteins. Involved in activation of the JAK/STAT pathway. Catalyzes ubiquitination of methylated RBM15. Plays a role in quality control of translation of mitochondrial outer membrane-localized mRNA. As part of the PINK1-regulated signaling, upon mitochondria damage, ubiquitinates ABCE1 and thereby recruits autophagy receptors to the mitochondrial outer membrane to initiate mitophagy.</text>
</comment>
<evidence type="ECO:0000256" key="1">
    <source>
        <dbReference type="ARBA" id="ARBA00000900"/>
    </source>
</evidence>
<dbReference type="PANTHER" id="PTHR12603:SF0">
    <property type="entry name" value="CCR4-NOT TRANSCRIPTION COMPLEX SUBUNIT 4"/>
    <property type="match status" value="1"/>
</dbReference>
<proteinExistence type="predicted"/>
<evidence type="ECO:0000256" key="20">
    <source>
        <dbReference type="ARBA" id="ARBA00071435"/>
    </source>
</evidence>
<evidence type="ECO:0000256" key="22">
    <source>
        <dbReference type="ARBA" id="ARBA00077837"/>
    </source>
</evidence>
<comment type="subunit">
    <text evidence="19">Interacts with CNOT1 via its C-terminus but does not stably associate with the CCR4-NOT complex. Interacts (via RING domain) with UBE2D2. Interacts with ABCE1, PINK1 and PELO.</text>
</comment>
<dbReference type="AlphaFoldDB" id="A0A7I8VX04"/>
<keyword evidence="10 26" id="KW-0479">Metal-binding</keyword>
<evidence type="ECO:0000256" key="15">
    <source>
        <dbReference type="ARBA" id="ARBA00022884"/>
    </source>
</evidence>
<evidence type="ECO:0000256" key="2">
    <source>
        <dbReference type="ARBA" id="ARBA00004123"/>
    </source>
</evidence>
<comment type="pathway">
    <text evidence="4">Protein modification; protein ubiquitination.</text>
</comment>
<comment type="catalytic activity">
    <reaction evidence="1">
        <text>S-ubiquitinyl-[E2 ubiquitin-conjugating enzyme]-L-cysteine + [acceptor protein]-L-lysine = [E2 ubiquitin-conjugating enzyme]-L-cysteine + N(6)-ubiquitinyl-[acceptor protein]-L-lysine.</text>
        <dbReference type="EC" id="2.3.2.27"/>
    </reaction>
</comment>
<feature type="domain" description="C3H1-type" evidence="29">
    <location>
        <begin position="182"/>
        <end position="209"/>
    </location>
</feature>
<keyword evidence="7" id="KW-0963">Cytoplasm</keyword>
<name>A0A7I8VX04_9ANNE</name>
<dbReference type="CDD" id="cd16618">
    <property type="entry name" value="mRING-HC-C4C4_CNOT4"/>
    <property type="match status" value="1"/>
</dbReference>
<evidence type="ECO:0000256" key="16">
    <source>
        <dbReference type="ARBA" id="ARBA00023054"/>
    </source>
</evidence>
<dbReference type="EC" id="2.3.2.27" evidence="5"/>
<dbReference type="PANTHER" id="PTHR12603">
    <property type="entry name" value="CCR4-NOT TRANSCRIPTION COMPLEX RELATED"/>
    <property type="match status" value="1"/>
</dbReference>
<organism evidence="30 31">
    <name type="scientific">Dimorphilus gyrociliatus</name>
    <dbReference type="NCBI Taxonomy" id="2664684"/>
    <lineage>
        <taxon>Eukaryota</taxon>
        <taxon>Metazoa</taxon>
        <taxon>Spiralia</taxon>
        <taxon>Lophotrochozoa</taxon>
        <taxon>Annelida</taxon>
        <taxon>Polychaeta</taxon>
        <taxon>Polychaeta incertae sedis</taxon>
        <taxon>Dinophilidae</taxon>
        <taxon>Dimorphilus</taxon>
    </lineage>
</organism>
<reference evidence="30 31" key="1">
    <citation type="submission" date="2020-08" db="EMBL/GenBank/DDBJ databases">
        <authorList>
            <person name="Hejnol A."/>
        </authorList>
    </citation>
    <scope>NUCLEOTIDE SEQUENCE [LARGE SCALE GENOMIC DNA]</scope>
</reference>
<comment type="caution">
    <text evidence="30">The sequence shown here is derived from an EMBL/GenBank/DDBJ whole genome shotgun (WGS) entry which is preliminary data.</text>
</comment>
<keyword evidence="16" id="KW-0175">Coiled coil</keyword>
<gene>
    <name evidence="30" type="ORF">DGYR_LOCUS8804</name>
</gene>
<dbReference type="GO" id="GO:0005829">
    <property type="term" value="C:cytosol"/>
    <property type="evidence" value="ECO:0007669"/>
    <property type="project" value="UniProtKB-ARBA"/>
</dbReference>
<dbReference type="InterPro" id="IPR039515">
    <property type="entry name" value="NOT4_mRING-HC-C4C4"/>
</dbReference>
<dbReference type="Gene3D" id="3.30.70.330">
    <property type="match status" value="1"/>
</dbReference>
<dbReference type="InterPro" id="IPR035979">
    <property type="entry name" value="RBD_domain_sf"/>
</dbReference>
<dbReference type="EMBL" id="CAJFCJ010000013">
    <property type="protein sequence ID" value="CAD5120759.1"/>
    <property type="molecule type" value="Genomic_DNA"/>
</dbReference>
<dbReference type="GO" id="GO:0061630">
    <property type="term" value="F:ubiquitin protein ligase activity"/>
    <property type="evidence" value="ECO:0007669"/>
    <property type="project" value="UniProtKB-EC"/>
</dbReference>
<sequence length="589" mass="66712">MESFEPDDLSFFPCTCGYQICRFCWHRLRTEENGSNGLCPACRKQYAEDPAEFKPLSEDEVHRIKKERRLQDSQRKHKAAESRKHLANVRVMQHNLVFVVGLPPRLADSEILKKQEYFGKFGKIHKVVINPSTNYASTQGKVKDKGPSVSAYVTFMKSEDALKAIRNVNNIHVDGRTLKVSLGTTKYCSHFLKGSACTKTDCMYLHELGDQNASFTKEEMQQGRHLEYEQKLFDLYTHNKRKFTECTQEEKPEPINHIVEENIDRLKKHLNTNGRIKNDVTYVNGAQNGLAKPHSTLDVLGHDNAISRLSPNSSNSPYSSFSSSSSPTEISSKSEVSNTTKPGHNSNSTAEIRAQPIFRELQNPLPSHWHIERELLSSNHDDDLGFDPWAESAKGLADLVQRETNRKNLAAVNQSLPNVEQRTELRKPPMYPWATNGVGIGNGSLSYPVVENGLCRNNLFHNIQPPFPMMKEDEVEERENDELLNACMNLNAQETSNLQQNTQTTRELQEGFRALLPAGVNIRFGNSDNVKTQSNGRHLWYDHVFQQTFNDPAIVSAGISLNGHYNNNMVNFDRMPPPGFSSPNVIEQN</sequence>
<dbReference type="GO" id="GO:0005634">
    <property type="term" value="C:nucleus"/>
    <property type="evidence" value="ECO:0007669"/>
    <property type="project" value="UniProtKB-SubCell"/>
</dbReference>
<evidence type="ECO:0000256" key="5">
    <source>
        <dbReference type="ARBA" id="ARBA00012483"/>
    </source>
</evidence>
<evidence type="ECO:0000256" key="7">
    <source>
        <dbReference type="ARBA" id="ARBA00022490"/>
    </source>
</evidence>
<dbReference type="GO" id="GO:0008270">
    <property type="term" value="F:zinc ion binding"/>
    <property type="evidence" value="ECO:0007669"/>
    <property type="project" value="UniProtKB-KW"/>
</dbReference>
<evidence type="ECO:0000256" key="17">
    <source>
        <dbReference type="ARBA" id="ARBA00023242"/>
    </source>
</evidence>
<dbReference type="InterPro" id="IPR003954">
    <property type="entry name" value="RRM_euk-type"/>
</dbReference>
<dbReference type="FunFam" id="3.30.70.330:FF:000044">
    <property type="entry name" value="Putative ccr4-not transcription complex subunit 4"/>
    <property type="match status" value="1"/>
</dbReference>
<dbReference type="PROSITE" id="PS50103">
    <property type="entry name" value="ZF_C3H1"/>
    <property type="match status" value="1"/>
</dbReference>
<dbReference type="SMART" id="SM00361">
    <property type="entry name" value="RRM_1"/>
    <property type="match status" value="1"/>
</dbReference>
<evidence type="ECO:0000313" key="31">
    <source>
        <dbReference type="Proteomes" id="UP000549394"/>
    </source>
</evidence>
<dbReference type="GO" id="GO:0003723">
    <property type="term" value="F:RNA binding"/>
    <property type="evidence" value="ECO:0007669"/>
    <property type="project" value="UniProtKB-UniRule"/>
</dbReference>
<feature type="domain" description="RRM" evidence="28">
    <location>
        <begin position="95"/>
        <end position="185"/>
    </location>
</feature>
<dbReference type="GO" id="GO:0030014">
    <property type="term" value="C:CCR4-NOT complex"/>
    <property type="evidence" value="ECO:0007669"/>
    <property type="project" value="InterPro"/>
</dbReference>
<dbReference type="OrthoDB" id="1923159at2759"/>
<dbReference type="PROSITE" id="PS50102">
    <property type="entry name" value="RRM"/>
    <property type="match status" value="1"/>
</dbReference>
<evidence type="ECO:0000256" key="3">
    <source>
        <dbReference type="ARBA" id="ARBA00004496"/>
    </source>
</evidence>
<dbReference type="InterPro" id="IPR034261">
    <property type="entry name" value="CNOT4_RRM"/>
</dbReference>
<evidence type="ECO:0000256" key="13">
    <source>
        <dbReference type="ARBA" id="ARBA00022833"/>
    </source>
</evidence>
<evidence type="ECO:0000256" key="12">
    <source>
        <dbReference type="ARBA" id="ARBA00022786"/>
    </source>
</evidence>
<dbReference type="Pfam" id="PF14570">
    <property type="entry name" value="zf-RING_4"/>
    <property type="match status" value="1"/>
</dbReference>
<dbReference type="InterPro" id="IPR012677">
    <property type="entry name" value="Nucleotide-bd_a/b_plait_sf"/>
</dbReference>
<keyword evidence="15 25" id="KW-0694">RNA-binding</keyword>
<evidence type="ECO:0000256" key="11">
    <source>
        <dbReference type="ARBA" id="ARBA00022771"/>
    </source>
</evidence>
<feature type="region of interest" description="Disordered" evidence="27">
    <location>
        <begin position="308"/>
        <end position="349"/>
    </location>
</feature>
<evidence type="ECO:0000256" key="9">
    <source>
        <dbReference type="ARBA" id="ARBA00022679"/>
    </source>
</evidence>
<feature type="compositionally biased region" description="Low complexity" evidence="27">
    <location>
        <begin position="308"/>
        <end position="337"/>
    </location>
</feature>
<feature type="zinc finger region" description="C3H1-type" evidence="26">
    <location>
        <begin position="182"/>
        <end position="209"/>
    </location>
</feature>
<evidence type="ECO:0000256" key="25">
    <source>
        <dbReference type="PROSITE-ProRule" id="PRU00176"/>
    </source>
</evidence>
<protein>
    <recommendedName>
        <fullName evidence="20">CCR4-NOT transcription complex subunit 4</fullName>
        <ecNumber evidence="5">2.3.2.27</ecNumber>
    </recommendedName>
    <alternativeName>
        <fullName evidence="23">CCR4-associated factor 4</fullName>
    </alternativeName>
    <alternativeName>
        <fullName evidence="24">E3 ubiquitin-protein ligase CNOT4</fullName>
    </alternativeName>
    <alternativeName>
        <fullName evidence="21">Potential transcriptional repressor NOT4Hp</fullName>
    </alternativeName>
    <alternativeName>
        <fullName evidence="22">RING-type E3 ubiquitin transferase CNOT4</fullName>
    </alternativeName>
</protein>
<feature type="compositionally biased region" description="Polar residues" evidence="27">
    <location>
        <begin position="338"/>
        <end position="349"/>
    </location>
</feature>
<evidence type="ECO:0000259" key="29">
    <source>
        <dbReference type="PROSITE" id="PS50103"/>
    </source>
</evidence>
<dbReference type="SUPFAM" id="SSF54928">
    <property type="entry name" value="RNA-binding domain, RBD"/>
    <property type="match status" value="1"/>
</dbReference>
<dbReference type="Gene3D" id="3.30.40.10">
    <property type="entry name" value="Zinc/RING finger domain, C3HC4 (zinc finger)"/>
    <property type="match status" value="1"/>
</dbReference>
<comment type="subcellular location">
    <subcellularLocation>
        <location evidence="3">Cytoplasm</location>
    </subcellularLocation>
    <subcellularLocation>
        <location evidence="2">Nucleus</location>
    </subcellularLocation>
</comment>
<dbReference type="InterPro" id="IPR013083">
    <property type="entry name" value="Znf_RING/FYVE/PHD"/>
</dbReference>
<keyword evidence="31" id="KW-1185">Reference proteome</keyword>
<evidence type="ECO:0000256" key="23">
    <source>
        <dbReference type="ARBA" id="ARBA00083547"/>
    </source>
</evidence>
<keyword evidence="14" id="KW-0832">Ubl conjugation</keyword>